<gene>
    <name evidence="1" type="ORF">CROST_024800</name>
</gene>
<dbReference type="KEGG" id="crw:CROST_024800"/>
<dbReference type="RefSeq" id="WP_242950944.1">
    <property type="nucleotide sequence ID" value="NZ_CP096988.1"/>
</dbReference>
<dbReference type="Proteomes" id="UP000190951">
    <property type="component" value="Chromosome"/>
</dbReference>
<sequence>MSDKIILVAIVCMTTLAMTAIVFIATYMKDKVALKSKTRIKNVLNSEIEVKSENKSSKN</sequence>
<organism evidence="1 2">
    <name type="scientific">Clostridium felsineum</name>
    <dbReference type="NCBI Taxonomy" id="36839"/>
    <lineage>
        <taxon>Bacteria</taxon>
        <taxon>Bacillati</taxon>
        <taxon>Bacillota</taxon>
        <taxon>Clostridia</taxon>
        <taxon>Eubacteriales</taxon>
        <taxon>Clostridiaceae</taxon>
        <taxon>Clostridium</taxon>
    </lineage>
</organism>
<protein>
    <submittedName>
        <fullName evidence="1">Uncharacterized protein</fullName>
    </submittedName>
</protein>
<keyword evidence="2" id="KW-1185">Reference proteome</keyword>
<evidence type="ECO:0000313" key="2">
    <source>
        <dbReference type="Proteomes" id="UP000190951"/>
    </source>
</evidence>
<evidence type="ECO:0000313" key="1">
    <source>
        <dbReference type="EMBL" id="URZ11763.1"/>
    </source>
</evidence>
<reference evidence="1 2" key="1">
    <citation type="submission" date="2022-04" db="EMBL/GenBank/DDBJ databases">
        <title>Genome sequence of C. roseum typestrain.</title>
        <authorList>
            <person name="Poehlein A."/>
            <person name="Schoch T."/>
            <person name="Duerre P."/>
            <person name="Daniel R."/>
        </authorList>
    </citation>
    <scope>NUCLEOTIDE SEQUENCE [LARGE SCALE GENOMIC DNA]</scope>
    <source>
        <strain evidence="1 2">DSM 7320</strain>
    </source>
</reference>
<dbReference type="AlphaFoldDB" id="A0A1S8L588"/>
<dbReference type="EMBL" id="CP096983">
    <property type="protein sequence ID" value="URZ11763.1"/>
    <property type="molecule type" value="Genomic_DNA"/>
</dbReference>
<proteinExistence type="predicted"/>
<name>A0A1S8L588_9CLOT</name>
<accession>A0A1S8L588</accession>
<dbReference type="STRING" id="84029.CROST_25050"/>